<dbReference type="Pfam" id="PF08327">
    <property type="entry name" value="AHSA1"/>
    <property type="match status" value="1"/>
</dbReference>
<dbReference type="Gene3D" id="3.30.530.20">
    <property type="match status" value="1"/>
</dbReference>
<dbReference type="Proteomes" id="UP000223913">
    <property type="component" value="Unassembled WGS sequence"/>
</dbReference>
<protein>
    <submittedName>
        <fullName evidence="3">ATPase</fullName>
    </submittedName>
</protein>
<evidence type="ECO:0000256" key="1">
    <source>
        <dbReference type="ARBA" id="ARBA00006817"/>
    </source>
</evidence>
<dbReference type="RefSeq" id="WP_099155009.1">
    <property type="nucleotide sequence ID" value="NZ_PDUD01000052.1"/>
</dbReference>
<accession>A0A2D0MZM5</accession>
<evidence type="ECO:0000259" key="2">
    <source>
        <dbReference type="Pfam" id="PF08327"/>
    </source>
</evidence>
<evidence type="ECO:0000313" key="3">
    <source>
        <dbReference type="EMBL" id="PHN01576.1"/>
    </source>
</evidence>
<dbReference type="AlphaFoldDB" id="A0A2D0MZM5"/>
<proteinExistence type="inferred from homology"/>
<comment type="caution">
    <text evidence="3">The sequence shown here is derived from an EMBL/GenBank/DDBJ whole genome shotgun (WGS) entry which is preliminary data.</text>
</comment>
<reference evidence="3 4" key="1">
    <citation type="submission" date="2017-10" db="EMBL/GenBank/DDBJ databases">
        <title>The draft genome sequence of Lewinella nigricans NBRC 102662.</title>
        <authorList>
            <person name="Wang K."/>
        </authorList>
    </citation>
    <scope>NUCLEOTIDE SEQUENCE [LARGE SCALE GENOMIC DNA]</scope>
    <source>
        <strain evidence="3 4">NBRC 102662</strain>
    </source>
</reference>
<dbReference type="SUPFAM" id="SSF55961">
    <property type="entry name" value="Bet v1-like"/>
    <property type="match status" value="1"/>
</dbReference>
<gene>
    <name evidence="3" type="ORF">CRP01_36365</name>
</gene>
<dbReference type="EMBL" id="PDUD01000052">
    <property type="protein sequence ID" value="PHN01576.1"/>
    <property type="molecule type" value="Genomic_DNA"/>
</dbReference>
<evidence type="ECO:0000313" key="4">
    <source>
        <dbReference type="Proteomes" id="UP000223913"/>
    </source>
</evidence>
<keyword evidence="4" id="KW-1185">Reference proteome</keyword>
<comment type="similarity">
    <text evidence="1">Belongs to the AHA1 family.</text>
</comment>
<dbReference type="InterPro" id="IPR023393">
    <property type="entry name" value="START-like_dom_sf"/>
</dbReference>
<organism evidence="3 4">
    <name type="scientific">Flavilitoribacter nigricans (strain ATCC 23147 / DSM 23189 / NBRC 102662 / NCIMB 1420 / SS-2)</name>
    <name type="common">Lewinella nigricans</name>
    <dbReference type="NCBI Taxonomy" id="1122177"/>
    <lineage>
        <taxon>Bacteria</taxon>
        <taxon>Pseudomonadati</taxon>
        <taxon>Bacteroidota</taxon>
        <taxon>Saprospiria</taxon>
        <taxon>Saprospirales</taxon>
        <taxon>Lewinellaceae</taxon>
        <taxon>Flavilitoribacter</taxon>
    </lineage>
</organism>
<sequence>MSKAILFNFDVDKENKRVLVERMFDAPADLVWAAWTEAELLDQWWAPRPWRSKTKEMEFAVGGRRLYAMLGPEGEEHWALADYSSIAPNSNFQYLDAFCDEHGTINEDFPRSDWSIDFKPSGDATLVQVEIKHERLADLEKIIELGFREGFTIALQGLDDILPTLQKNR</sequence>
<feature type="domain" description="Activator of Hsp90 ATPase homologue 1/2-like C-terminal" evidence="2">
    <location>
        <begin position="25"/>
        <end position="162"/>
    </location>
</feature>
<dbReference type="CDD" id="cd07814">
    <property type="entry name" value="SRPBCC_CalC_Aha1-like"/>
    <property type="match status" value="1"/>
</dbReference>
<name>A0A2D0MZM5_FLAN2</name>
<dbReference type="InterPro" id="IPR013538">
    <property type="entry name" value="ASHA1/2-like_C"/>
</dbReference>
<dbReference type="OrthoDB" id="9795306at2"/>